<feature type="non-terminal residue" evidence="1">
    <location>
        <position position="1"/>
    </location>
</feature>
<sequence length="28" mass="3459">EDDLGALYKRPWQDPTKDNFTVKVRYRF</sequence>
<protein>
    <submittedName>
        <fullName evidence="1">Uncharacterized protein</fullName>
    </submittedName>
</protein>
<organism evidence="1">
    <name type="scientific">marine metagenome</name>
    <dbReference type="NCBI Taxonomy" id="408172"/>
    <lineage>
        <taxon>unclassified sequences</taxon>
        <taxon>metagenomes</taxon>
        <taxon>ecological metagenomes</taxon>
    </lineage>
</organism>
<accession>A0A382ZGT3</accession>
<proteinExistence type="predicted"/>
<reference evidence="1" key="1">
    <citation type="submission" date="2018-05" db="EMBL/GenBank/DDBJ databases">
        <authorList>
            <person name="Lanie J.A."/>
            <person name="Ng W.-L."/>
            <person name="Kazmierczak K.M."/>
            <person name="Andrzejewski T.M."/>
            <person name="Davidsen T.M."/>
            <person name="Wayne K.J."/>
            <person name="Tettelin H."/>
            <person name="Glass J.I."/>
            <person name="Rusch D."/>
            <person name="Podicherti R."/>
            <person name="Tsui H.-C.T."/>
            <person name="Winkler M.E."/>
        </authorList>
    </citation>
    <scope>NUCLEOTIDE SEQUENCE</scope>
</reference>
<gene>
    <name evidence="1" type="ORF">METZ01_LOCUS447263</name>
</gene>
<name>A0A382ZGT3_9ZZZZ</name>
<dbReference type="EMBL" id="UINC01183586">
    <property type="protein sequence ID" value="SVD94409.1"/>
    <property type="molecule type" value="Genomic_DNA"/>
</dbReference>
<evidence type="ECO:0000313" key="1">
    <source>
        <dbReference type="EMBL" id="SVD94409.1"/>
    </source>
</evidence>
<dbReference type="AlphaFoldDB" id="A0A382ZGT3"/>